<dbReference type="PANTHER" id="PTHR22600">
    <property type="entry name" value="BETA-HEXOSAMINIDASE"/>
    <property type="match status" value="1"/>
</dbReference>
<feature type="active site" description="Proton donor" evidence="6">
    <location>
        <position position="350"/>
    </location>
</feature>
<gene>
    <name evidence="11" type="ORF">PEDI_33100</name>
</gene>
<dbReference type="Pfam" id="PF13290">
    <property type="entry name" value="CHB_HEX_C_1"/>
    <property type="match status" value="1"/>
</dbReference>
<evidence type="ECO:0000259" key="10">
    <source>
        <dbReference type="Pfam" id="PF13290"/>
    </source>
</evidence>
<dbReference type="SUPFAM" id="SSF49785">
    <property type="entry name" value="Galactose-binding domain-like"/>
    <property type="match status" value="1"/>
</dbReference>
<dbReference type="EC" id="3.2.1.52" evidence="3"/>
<dbReference type="Gene3D" id="2.60.120.260">
    <property type="entry name" value="Galactose-binding domain-like"/>
    <property type="match status" value="1"/>
</dbReference>
<dbReference type="CDD" id="cd06563">
    <property type="entry name" value="GH20_chitobiase-like"/>
    <property type="match status" value="1"/>
</dbReference>
<dbReference type="InterPro" id="IPR029018">
    <property type="entry name" value="Hex-like_dom2"/>
</dbReference>
<evidence type="ECO:0000256" key="4">
    <source>
        <dbReference type="ARBA" id="ARBA00022801"/>
    </source>
</evidence>
<feature type="domain" description="GH29D-like beta-sandwich" evidence="10">
    <location>
        <begin position="565"/>
        <end position="616"/>
    </location>
</feature>
<dbReference type="PRINTS" id="PR00738">
    <property type="entry name" value="GLHYDRLASE20"/>
</dbReference>
<evidence type="ECO:0000313" key="12">
    <source>
        <dbReference type="Proteomes" id="UP001310022"/>
    </source>
</evidence>
<dbReference type="Gene3D" id="3.30.379.10">
    <property type="entry name" value="Chitobiase/beta-hexosaminidase domain 2-like"/>
    <property type="match status" value="1"/>
</dbReference>
<evidence type="ECO:0000256" key="3">
    <source>
        <dbReference type="ARBA" id="ARBA00012663"/>
    </source>
</evidence>
<reference evidence="11 12" key="1">
    <citation type="submission" date="2021-12" db="EMBL/GenBank/DDBJ databases">
        <title>Genome sequencing of bacteria with rrn-lacking chromosome and rrn-plasmid.</title>
        <authorList>
            <person name="Anda M."/>
            <person name="Iwasaki W."/>
        </authorList>
    </citation>
    <scope>NUCLEOTIDE SEQUENCE [LARGE SCALE GENOMIC DNA]</scope>
    <source>
        <strain evidence="11 12">NBRC 15940</strain>
    </source>
</reference>
<evidence type="ECO:0000256" key="7">
    <source>
        <dbReference type="SAM" id="SignalP"/>
    </source>
</evidence>
<dbReference type="SUPFAM" id="SSF51445">
    <property type="entry name" value="(Trans)glycosidases"/>
    <property type="match status" value="1"/>
</dbReference>
<keyword evidence="12" id="KW-1185">Reference proteome</keyword>
<dbReference type="InterPro" id="IPR015883">
    <property type="entry name" value="Glyco_hydro_20_cat"/>
</dbReference>
<organism evidence="11 12">
    <name type="scientific">Persicobacter diffluens</name>
    <dbReference type="NCBI Taxonomy" id="981"/>
    <lineage>
        <taxon>Bacteria</taxon>
        <taxon>Pseudomonadati</taxon>
        <taxon>Bacteroidota</taxon>
        <taxon>Cytophagia</taxon>
        <taxon>Cytophagales</taxon>
        <taxon>Persicobacteraceae</taxon>
        <taxon>Persicobacter</taxon>
    </lineage>
</organism>
<dbReference type="GO" id="GO:0016020">
    <property type="term" value="C:membrane"/>
    <property type="evidence" value="ECO:0007669"/>
    <property type="project" value="TreeGrafter"/>
</dbReference>
<dbReference type="InterPro" id="IPR015882">
    <property type="entry name" value="HEX_bac_N"/>
</dbReference>
<dbReference type="InterPro" id="IPR008979">
    <property type="entry name" value="Galactose-bd-like_sf"/>
</dbReference>
<evidence type="ECO:0000256" key="2">
    <source>
        <dbReference type="ARBA" id="ARBA00006285"/>
    </source>
</evidence>
<evidence type="ECO:0000313" key="11">
    <source>
        <dbReference type="EMBL" id="GJM62758.1"/>
    </source>
</evidence>
<dbReference type="Proteomes" id="UP001310022">
    <property type="component" value="Unassembled WGS sequence"/>
</dbReference>
<dbReference type="GO" id="GO:0004563">
    <property type="term" value="F:beta-N-acetylhexosaminidase activity"/>
    <property type="evidence" value="ECO:0007669"/>
    <property type="project" value="UniProtKB-EC"/>
</dbReference>
<dbReference type="Pfam" id="PF00728">
    <property type="entry name" value="Glyco_hydro_20"/>
    <property type="match status" value="1"/>
</dbReference>
<dbReference type="GO" id="GO:0030203">
    <property type="term" value="P:glycosaminoglycan metabolic process"/>
    <property type="evidence" value="ECO:0007669"/>
    <property type="project" value="TreeGrafter"/>
</dbReference>
<sequence>MRVNIPIIDLVGNFAQNYFKHMRYPIFLICCLILFGSCQPQAQNMPAPGIIPEPMKIIHAEGGLILHSQTPITINDPSLHFSAAQIQKWIGSPTIQEGSSGKILLKIDPSLDSLGREGYYLKSDREKLLIVAPAVEGIFYGVQTLRQMLPSEIENSKVADPTIPLTEIWDSPRFNWRGMHLDVSRHFFKTDFIKKYIDYLALHKINTFHWHLVDGIGWRMEIKSHPELTDWGAWRIQKEGNPWDYFEIAKPEDDRPKYGGFYTQEEVKEIIQYAAERAITVLPEIELPGHSKVVMKCFPELACLDKNGKHYPSTHVYCAGNPDSYQLLEDILAEVCEIFPSEYIHIGGDEVDKKYWKSCSKCQRLKQKEKLKNEHEIQSYFVNHFEKFLHNKGKKLIGWHEILEGQLSPTATIMYWKSDKESKEYIQKGHPIILTTENKYYFNFYQGDTPLEPVAWGGHTTLKDVYQYEPIPEGLNETELANVLGVQANLWTEYIDTEALAEYMILPRMSALAATGWNQKEQKDWEQFRNKLPKLLERYDQLGIHYAKSAYIPEIKIEWNDELASATASLSTELPATIHFTLDGTTPTIDNAIANDSLIQLGQAKEITAQAFVDGKAVGPELKKASLTNLAMGKSVDLKSKTYGRYKAKGAQSLTDLKVGGETWGSAEWLGFLNTDLLAIVDLDKAQNISAVHLRCIEQHSSGISFPTQIVVEGSNDQVNFQTIGSIDIKESGNDSGQISTEIFKIASQKNTNYRYIKIRAKCKRSKTQGWFIFTDEIMIY</sequence>
<comment type="catalytic activity">
    <reaction evidence="1">
        <text>Hydrolysis of terminal non-reducing N-acetyl-D-hexosamine residues in N-acetyl-beta-D-hexosaminides.</text>
        <dbReference type="EC" id="3.2.1.52"/>
    </reaction>
</comment>
<dbReference type="PANTHER" id="PTHR22600:SF57">
    <property type="entry name" value="BETA-N-ACETYLHEXOSAMINIDASE"/>
    <property type="match status" value="1"/>
</dbReference>
<dbReference type="EMBL" id="BQKE01000002">
    <property type="protein sequence ID" value="GJM62758.1"/>
    <property type="molecule type" value="Genomic_DNA"/>
</dbReference>
<dbReference type="GO" id="GO:0005975">
    <property type="term" value="P:carbohydrate metabolic process"/>
    <property type="evidence" value="ECO:0007669"/>
    <property type="project" value="InterPro"/>
</dbReference>
<dbReference type="AlphaFoldDB" id="A0AAN5ANE1"/>
<dbReference type="Gene3D" id="3.20.20.80">
    <property type="entry name" value="Glycosidases"/>
    <property type="match status" value="1"/>
</dbReference>
<feature type="chain" id="PRO_5042819384" description="beta-N-acetylhexosaminidase" evidence="7">
    <location>
        <begin position="43"/>
        <end position="781"/>
    </location>
</feature>
<accession>A0AAN5ANE1</accession>
<evidence type="ECO:0000259" key="8">
    <source>
        <dbReference type="Pfam" id="PF00728"/>
    </source>
</evidence>
<evidence type="ECO:0000256" key="1">
    <source>
        <dbReference type="ARBA" id="ARBA00001231"/>
    </source>
</evidence>
<dbReference type="SUPFAM" id="SSF55545">
    <property type="entry name" value="beta-N-acetylhexosaminidase-like domain"/>
    <property type="match status" value="1"/>
</dbReference>
<comment type="similarity">
    <text evidence="2">Belongs to the glycosyl hydrolase 20 family.</text>
</comment>
<dbReference type="InterPro" id="IPR025705">
    <property type="entry name" value="Beta_hexosaminidase_sua/sub"/>
</dbReference>
<dbReference type="InterPro" id="IPR059177">
    <property type="entry name" value="GH29D-like_dom"/>
</dbReference>
<feature type="signal peptide" evidence="7">
    <location>
        <begin position="1"/>
        <end position="42"/>
    </location>
</feature>
<feature type="domain" description="Beta-hexosaminidase bacterial type N-terminal" evidence="9">
    <location>
        <begin position="48"/>
        <end position="170"/>
    </location>
</feature>
<comment type="caution">
    <text evidence="11">The sequence shown here is derived from an EMBL/GenBank/DDBJ whole genome shotgun (WGS) entry which is preliminary data.</text>
</comment>
<evidence type="ECO:0000259" key="9">
    <source>
        <dbReference type="Pfam" id="PF02838"/>
    </source>
</evidence>
<feature type="domain" description="Glycoside hydrolase family 20 catalytic" evidence="8">
    <location>
        <begin position="174"/>
        <end position="519"/>
    </location>
</feature>
<keyword evidence="5" id="KW-0326">Glycosidase</keyword>
<keyword evidence="7" id="KW-0732">Signal</keyword>
<dbReference type="InterPro" id="IPR017853">
    <property type="entry name" value="GH"/>
</dbReference>
<proteinExistence type="inferred from homology"/>
<evidence type="ECO:0000256" key="6">
    <source>
        <dbReference type="PIRSR" id="PIRSR625705-1"/>
    </source>
</evidence>
<evidence type="ECO:0000256" key="5">
    <source>
        <dbReference type="ARBA" id="ARBA00023295"/>
    </source>
</evidence>
<dbReference type="Pfam" id="PF02838">
    <property type="entry name" value="Glyco_hydro_20b"/>
    <property type="match status" value="1"/>
</dbReference>
<protein>
    <recommendedName>
        <fullName evidence="3">beta-N-acetylhexosaminidase</fullName>
        <ecNumber evidence="3">3.2.1.52</ecNumber>
    </recommendedName>
</protein>
<name>A0AAN5ANE1_9BACT</name>
<keyword evidence="4" id="KW-0378">Hydrolase</keyword>